<keyword evidence="4" id="KW-1185">Reference proteome</keyword>
<feature type="domain" description="Mammalian cell entry C-terminal" evidence="2">
    <location>
        <begin position="114"/>
        <end position="296"/>
    </location>
</feature>
<evidence type="ECO:0000313" key="3">
    <source>
        <dbReference type="EMBL" id="RNM16556.1"/>
    </source>
</evidence>
<sequence length="389" mass="41086">MRAIRGINPAIVAGLVLVLLVGAVLFLLPGSSAKHVTAEFPRAISLYKGSDVKILGVAVGKVDSVDPQGTKVVVKFHYDAKYKVPADAKAAVISPSIVGDRFIQLTPVYTKGAVLQDNARLGLDRTATPLELDEIFGSITDLTTALGPEGANKPDASGTGALTRLLDSTAKNFGGQGVQFNQTLHNLAKFTQTLADNKDQLFGTVSEVEKFTNTLAQNDDTVRKFNDSLASGAQLLADERQDLADVLKNLSVAMTQVRSFVADNKSILSSNIKELNQLATVLVKNRDALDETLTDAPVALNNLFLAYDENAGTLDTRANVGETVNKLSSTPSVVLCAMVPDACGPLSSVVKLLGLQRAGALTDSGTSRTTEVEPVDRTLAGLLPAEGDR</sequence>
<evidence type="ECO:0000259" key="1">
    <source>
        <dbReference type="Pfam" id="PF02470"/>
    </source>
</evidence>
<proteinExistence type="predicted"/>
<dbReference type="PANTHER" id="PTHR33371">
    <property type="entry name" value="INTERMEMBRANE PHOSPHOLIPID TRANSPORT SYSTEM BINDING PROTEIN MLAD-RELATED"/>
    <property type="match status" value="1"/>
</dbReference>
<comment type="caution">
    <text evidence="3">The sequence shown here is derived from an EMBL/GenBank/DDBJ whole genome shotgun (WGS) entry which is preliminary data.</text>
</comment>
<dbReference type="Proteomes" id="UP000279994">
    <property type="component" value="Unassembled WGS sequence"/>
</dbReference>
<protein>
    <submittedName>
        <fullName evidence="3">MCE family protein</fullName>
    </submittedName>
</protein>
<dbReference type="InterPro" id="IPR052336">
    <property type="entry name" value="MlaD_Phospholipid_Transporter"/>
</dbReference>
<reference evidence="3 4" key="1">
    <citation type="submission" date="2018-11" db="EMBL/GenBank/DDBJ databases">
        <authorList>
            <person name="Li F."/>
        </authorList>
    </citation>
    <scope>NUCLEOTIDE SEQUENCE [LARGE SCALE GENOMIC DNA]</scope>
    <source>
        <strain evidence="3 4">Gsoil 818</strain>
    </source>
</reference>
<dbReference type="RefSeq" id="WP_123221449.1">
    <property type="nucleotide sequence ID" value="NZ_RJSF01000007.1"/>
</dbReference>
<dbReference type="PANTHER" id="PTHR33371:SF4">
    <property type="entry name" value="INTERMEMBRANE PHOSPHOLIPID TRANSPORT SYSTEM BINDING PROTEIN MLAD"/>
    <property type="match status" value="1"/>
</dbReference>
<accession>A0A3N0GWI1</accession>
<dbReference type="NCBIfam" id="TIGR00996">
    <property type="entry name" value="Mtu_fam_mce"/>
    <property type="match status" value="1"/>
</dbReference>
<organism evidence="3 4">
    <name type="scientific">Nocardioides pocheonensis</name>
    <dbReference type="NCBI Taxonomy" id="661485"/>
    <lineage>
        <taxon>Bacteria</taxon>
        <taxon>Bacillati</taxon>
        <taxon>Actinomycetota</taxon>
        <taxon>Actinomycetes</taxon>
        <taxon>Propionibacteriales</taxon>
        <taxon>Nocardioidaceae</taxon>
        <taxon>Nocardioides</taxon>
    </lineage>
</organism>
<dbReference type="AlphaFoldDB" id="A0A3N0GWI1"/>
<dbReference type="EMBL" id="RJSF01000007">
    <property type="protein sequence ID" value="RNM16556.1"/>
    <property type="molecule type" value="Genomic_DNA"/>
</dbReference>
<dbReference type="OrthoDB" id="4516955at2"/>
<evidence type="ECO:0000259" key="2">
    <source>
        <dbReference type="Pfam" id="PF11887"/>
    </source>
</evidence>
<evidence type="ECO:0000313" key="4">
    <source>
        <dbReference type="Proteomes" id="UP000279994"/>
    </source>
</evidence>
<dbReference type="Pfam" id="PF11887">
    <property type="entry name" value="Mce4_CUP1"/>
    <property type="match status" value="1"/>
</dbReference>
<name>A0A3N0GWI1_9ACTN</name>
<dbReference type="Pfam" id="PF02470">
    <property type="entry name" value="MlaD"/>
    <property type="match status" value="1"/>
</dbReference>
<dbReference type="InterPro" id="IPR003399">
    <property type="entry name" value="Mce/MlaD"/>
</dbReference>
<gene>
    <name evidence="3" type="ORF">EFL26_03145</name>
</gene>
<dbReference type="GO" id="GO:0005576">
    <property type="term" value="C:extracellular region"/>
    <property type="evidence" value="ECO:0007669"/>
    <property type="project" value="TreeGrafter"/>
</dbReference>
<dbReference type="InterPro" id="IPR024516">
    <property type="entry name" value="Mce_C"/>
</dbReference>
<dbReference type="InterPro" id="IPR005693">
    <property type="entry name" value="Mce"/>
</dbReference>
<feature type="domain" description="Mce/MlaD" evidence="1">
    <location>
        <begin position="34"/>
        <end position="107"/>
    </location>
</feature>